<comment type="caution">
    <text evidence="2">The sequence shown here is derived from an EMBL/GenBank/DDBJ whole genome shotgun (WGS) entry which is preliminary data.</text>
</comment>
<evidence type="ECO:0000256" key="1">
    <source>
        <dbReference type="SAM" id="MobiDB-lite"/>
    </source>
</evidence>
<feature type="region of interest" description="Disordered" evidence="1">
    <location>
        <begin position="1"/>
        <end position="34"/>
    </location>
</feature>
<protein>
    <submittedName>
        <fullName evidence="2">Uncharacterized protein</fullName>
    </submittedName>
</protein>
<evidence type="ECO:0000313" key="3">
    <source>
        <dbReference type="Proteomes" id="UP000037247"/>
    </source>
</evidence>
<reference evidence="2 3" key="1">
    <citation type="submission" date="2015-05" db="EMBL/GenBank/DDBJ databases">
        <title>Draft genome sequence of the bacterium Gordonia jacobaea a new member of the Gordonia genus.</title>
        <authorList>
            <person name="Jimenez-Galisteo G."/>
            <person name="Dominguez A."/>
            <person name="Munoz E."/>
            <person name="Vinas M."/>
        </authorList>
    </citation>
    <scope>NUCLEOTIDE SEQUENCE [LARGE SCALE GENOMIC DNA]</scope>
    <source>
        <strain evidence="3">mv1</strain>
    </source>
</reference>
<feature type="compositionally biased region" description="Acidic residues" evidence="1">
    <location>
        <begin position="19"/>
        <end position="34"/>
    </location>
</feature>
<accession>A0ABR5ICS5</accession>
<name>A0ABR5ICS5_9ACTN</name>
<organism evidence="2 3">
    <name type="scientific">Gordonia jacobaea</name>
    <dbReference type="NCBI Taxonomy" id="122202"/>
    <lineage>
        <taxon>Bacteria</taxon>
        <taxon>Bacillati</taxon>
        <taxon>Actinomycetota</taxon>
        <taxon>Actinomycetes</taxon>
        <taxon>Mycobacteriales</taxon>
        <taxon>Gordoniaceae</taxon>
        <taxon>Gordonia</taxon>
    </lineage>
</organism>
<evidence type="ECO:0000313" key="2">
    <source>
        <dbReference type="EMBL" id="KNA91401.1"/>
    </source>
</evidence>
<dbReference type="Proteomes" id="UP000037247">
    <property type="component" value="Unassembled WGS sequence"/>
</dbReference>
<dbReference type="RefSeq" id="WP_049698729.1">
    <property type="nucleotide sequence ID" value="NZ_CBDRLS010000002.1"/>
</dbReference>
<gene>
    <name evidence="2" type="ORF">ABW18_09320</name>
</gene>
<dbReference type="EMBL" id="LDTZ01000016">
    <property type="protein sequence ID" value="KNA91401.1"/>
    <property type="molecule type" value="Genomic_DNA"/>
</dbReference>
<proteinExistence type="predicted"/>
<sequence>MSGPISGEDLPEGVVDPEAPLDDEPGESLADDAPLDEFVDPLAGVEPPQADDVPSADYVEQHLDVDEVEPPRRDD</sequence>
<keyword evidence="3" id="KW-1185">Reference proteome</keyword>